<dbReference type="CDD" id="cd07905">
    <property type="entry name" value="Adenylation_DNA_ligase_LigC"/>
    <property type="match status" value="1"/>
</dbReference>
<keyword evidence="3 7" id="KW-0436">Ligase</keyword>
<dbReference type="InterPro" id="IPR044119">
    <property type="entry name" value="Adenylation_LigC-like"/>
</dbReference>
<dbReference type="RefSeq" id="WP_187708565.1">
    <property type="nucleotide sequence ID" value="NZ_CP060782.1"/>
</dbReference>
<evidence type="ECO:0000259" key="5">
    <source>
        <dbReference type="Pfam" id="PF01068"/>
    </source>
</evidence>
<gene>
    <name evidence="7" type="ORF">H9L14_13925</name>
</gene>
<proteinExistence type="inferred from homology"/>
<evidence type="ECO:0000256" key="4">
    <source>
        <dbReference type="ARBA" id="ARBA00034003"/>
    </source>
</evidence>
<feature type="domain" description="DNA ligase ATP-dependent C-terminal" evidence="6">
    <location>
        <begin position="215"/>
        <end position="315"/>
    </location>
</feature>
<dbReference type="PROSITE" id="PS00697">
    <property type="entry name" value="DNA_LIGASE_A1"/>
    <property type="match status" value="1"/>
</dbReference>
<dbReference type="SUPFAM" id="SSF56091">
    <property type="entry name" value="DNA ligase/mRNA capping enzyme, catalytic domain"/>
    <property type="match status" value="1"/>
</dbReference>
<comment type="catalytic activity">
    <reaction evidence="4">
        <text>ATP + (deoxyribonucleotide)n-3'-hydroxyl + 5'-phospho-(deoxyribonucleotide)m = (deoxyribonucleotide)n+m + AMP + diphosphate.</text>
        <dbReference type="EC" id="6.5.1.1"/>
    </reaction>
</comment>
<keyword evidence="8" id="KW-1185">Reference proteome</keyword>
<dbReference type="Gene3D" id="3.30.470.30">
    <property type="entry name" value="DNA ligase/mRNA capping enzyme"/>
    <property type="match status" value="1"/>
</dbReference>
<feature type="domain" description="ATP-dependent DNA ligase family profile" evidence="5">
    <location>
        <begin position="21"/>
        <end position="197"/>
    </location>
</feature>
<dbReference type="GO" id="GO:0003910">
    <property type="term" value="F:DNA ligase (ATP) activity"/>
    <property type="evidence" value="ECO:0007669"/>
    <property type="project" value="UniProtKB-EC"/>
</dbReference>
<evidence type="ECO:0000256" key="1">
    <source>
        <dbReference type="ARBA" id="ARBA00007572"/>
    </source>
</evidence>
<reference evidence="7 8" key="1">
    <citation type="submission" date="2020-08" db="EMBL/GenBank/DDBJ databases">
        <title>Genome sequence of Sphingomonas sediminicola KACC 15039T.</title>
        <authorList>
            <person name="Hyun D.-W."/>
            <person name="Bae J.-W."/>
        </authorList>
    </citation>
    <scope>NUCLEOTIDE SEQUENCE [LARGE SCALE GENOMIC DNA]</scope>
    <source>
        <strain evidence="7 8">KACC 15039</strain>
    </source>
</reference>
<dbReference type="PANTHER" id="PTHR45674:SF4">
    <property type="entry name" value="DNA LIGASE 1"/>
    <property type="match status" value="1"/>
</dbReference>
<name>A0ABX6T750_9SPHN</name>
<dbReference type="InterPro" id="IPR012340">
    <property type="entry name" value="NA-bd_OB-fold"/>
</dbReference>
<dbReference type="InterPro" id="IPR044117">
    <property type="entry name" value="OBF_LigC-like"/>
</dbReference>
<dbReference type="Pfam" id="PF04679">
    <property type="entry name" value="DNA_ligase_A_C"/>
    <property type="match status" value="1"/>
</dbReference>
<accession>A0ABX6T750</accession>
<dbReference type="InterPro" id="IPR012310">
    <property type="entry name" value="DNA_ligase_ATP-dep_cent"/>
</dbReference>
<protein>
    <recommendedName>
        <fullName evidence="2">DNA ligase (ATP)</fullName>
        <ecNumber evidence="2">6.5.1.1</ecNumber>
    </recommendedName>
</protein>
<evidence type="ECO:0000313" key="7">
    <source>
        <dbReference type="EMBL" id="QNP45610.1"/>
    </source>
</evidence>
<dbReference type="InterPro" id="IPR050191">
    <property type="entry name" value="ATP-dep_DNA_ligase"/>
</dbReference>
<dbReference type="PANTHER" id="PTHR45674">
    <property type="entry name" value="DNA LIGASE 1/3 FAMILY MEMBER"/>
    <property type="match status" value="1"/>
</dbReference>
<dbReference type="CDD" id="cd07970">
    <property type="entry name" value="OBF_DNA_ligase_LigC"/>
    <property type="match status" value="1"/>
</dbReference>
<dbReference type="InterPro" id="IPR016059">
    <property type="entry name" value="DNA_ligase_ATP-dep_CS"/>
</dbReference>
<comment type="similarity">
    <text evidence="1">Belongs to the ATP-dependent DNA ligase family.</text>
</comment>
<dbReference type="EMBL" id="CP060782">
    <property type="protein sequence ID" value="QNP45610.1"/>
    <property type="molecule type" value="Genomic_DNA"/>
</dbReference>
<dbReference type="Pfam" id="PF01068">
    <property type="entry name" value="DNA_ligase_A_M"/>
    <property type="match status" value="1"/>
</dbReference>
<dbReference type="InterPro" id="IPR012309">
    <property type="entry name" value="DNA_ligase_ATP-dep_C"/>
</dbReference>
<sequence>MLRDSVPTPMEALLAAELPEGAGWQYEPKWDGFRCIARRDGDRVEMISRSGKPLGRYFPEVIEILAQVKEKKFVLDGELVIPSEDRLDFEVLQMRLHPAESRVRKLAKETPALFMLFDVLQVGVKSFDEQPLSTRREALEKFFKQNAVDGLLLSPATADRNVALGWLKRSGGALDGVIAKHLDQPYRFGERAMVKVKQLRTADCVVGGFRYGEKKREVGSLLLGLYDKRGLLHHVGFTSAIAAKERAALTKELEALIEPPGFTGNAPGGPSRWNTERTGQWKPLKPKLVVEVRYDQVTGRRFRHGTALLRRRPDKAPKQCTFEQLAPELKPSEIAELFGL</sequence>
<evidence type="ECO:0000256" key="2">
    <source>
        <dbReference type="ARBA" id="ARBA00012727"/>
    </source>
</evidence>
<dbReference type="NCBIfam" id="NF006078">
    <property type="entry name" value="PRK08224.1"/>
    <property type="match status" value="1"/>
</dbReference>
<evidence type="ECO:0000256" key="3">
    <source>
        <dbReference type="ARBA" id="ARBA00022598"/>
    </source>
</evidence>
<evidence type="ECO:0000313" key="8">
    <source>
        <dbReference type="Proteomes" id="UP000516105"/>
    </source>
</evidence>
<dbReference type="Gene3D" id="2.40.50.140">
    <property type="entry name" value="Nucleic acid-binding proteins"/>
    <property type="match status" value="1"/>
</dbReference>
<dbReference type="EC" id="6.5.1.1" evidence="2"/>
<organism evidence="7 8">
    <name type="scientific">Sphingomonas sediminicola</name>
    <dbReference type="NCBI Taxonomy" id="386874"/>
    <lineage>
        <taxon>Bacteria</taxon>
        <taxon>Pseudomonadati</taxon>
        <taxon>Pseudomonadota</taxon>
        <taxon>Alphaproteobacteria</taxon>
        <taxon>Sphingomonadales</taxon>
        <taxon>Sphingomonadaceae</taxon>
        <taxon>Sphingomonas</taxon>
    </lineage>
</organism>
<evidence type="ECO:0000259" key="6">
    <source>
        <dbReference type="Pfam" id="PF04679"/>
    </source>
</evidence>
<dbReference type="Proteomes" id="UP000516105">
    <property type="component" value="Chromosome"/>
</dbReference>
<dbReference type="SUPFAM" id="SSF50249">
    <property type="entry name" value="Nucleic acid-binding proteins"/>
    <property type="match status" value="1"/>
</dbReference>